<dbReference type="EMBL" id="BRXZ01008402">
    <property type="protein sequence ID" value="GMI25751.1"/>
    <property type="molecule type" value="Genomic_DNA"/>
</dbReference>
<feature type="non-terminal residue" evidence="2">
    <location>
        <position position="1"/>
    </location>
</feature>
<dbReference type="Proteomes" id="UP001165082">
    <property type="component" value="Unassembled WGS sequence"/>
</dbReference>
<keyword evidence="3" id="KW-1185">Reference proteome</keyword>
<reference evidence="2" key="1">
    <citation type="submission" date="2022-07" db="EMBL/GenBank/DDBJ databases">
        <title>Genome analysis of Parmales, a sister group of diatoms, reveals the evolutionary specialization of diatoms from phago-mixotrophs to photoautotrophs.</title>
        <authorList>
            <person name="Ban H."/>
            <person name="Sato S."/>
            <person name="Yoshikawa S."/>
            <person name="Kazumasa Y."/>
            <person name="Nakamura Y."/>
            <person name="Ichinomiya M."/>
            <person name="Saitoh K."/>
            <person name="Sato N."/>
            <person name="Blanc-Mathieu R."/>
            <person name="Endo H."/>
            <person name="Kuwata A."/>
            <person name="Ogata H."/>
        </authorList>
    </citation>
    <scope>NUCLEOTIDE SEQUENCE</scope>
</reference>
<dbReference type="AlphaFoldDB" id="A0A9W7FXH6"/>
<gene>
    <name evidence="2" type="ORF">TrRE_jg13588</name>
</gene>
<accession>A0A9W7FXH6</accession>
<evidence type="ECO:0000313" key="2">
    <source>
        <dbReference type="EMBL" id="GMI25751.1"/>
    </source>
</evidence>
<evidence type="ECO:0000313" key="3">
    <source>
        <dbReference type="Proteomes" id="UP001165082"/>
    </source>
</evidence>
<feature type="transmembrane region" description="Helical" evidence="1">
    <location>
        <begin position="264"/>
        <end position="281"/>
    </location>
</feature>
<proteinExistence type="predicted"/>
<keyword evidence="1" id="KW-1133">Transmembrane helix</keyword>
<feature type="non-terminal residue" evidence="2">
    <location>
        <position position="283"/>
    </location>
</feature>
<dbReference type="OrthoDB" id="189012at2759"/>
<protein>
    <submittedName>
        <fullName evidence="2">Uncharacterized protein</fullName>
    </submittedName>
</protein>
<keyword evidence="1" id="KW-0812">Transmembrane</keyword>
<feature type="transmembrane region" description="Helical" evidence="1">
    <location>
        <begin position="185"/>
        <end position="203"/>
    </location>
</feature>
<name>A0A9W7FXH6_9STRA</name>
<comment type="caution">
    <text evidence="2">The sequence shown here is derived from an EMBL/GenBank/DDBJ whole genome shotgun (WGS) entry which is preliminary data.</text>
</comment>
<organism evidence="2 3">
    <name type="scientific">Triparma retinervis</name>
    <dbReference type="NCBI Taxonomy" id="2557542"/>
    <lineage>
        <taxon>Eukaryota</taxon>
        <taxon>Sar</taxon>
        <taxon>Stramenopiles</taxon>
        <taxon>Ochrophyta</taxon>
        <taxon>Bolidophyceae</taxon>
        <taxon>Parmales</taxon>
        <taxon>Triparmaceae</taxon>
        <taxon>Triparma</taxon>
    </lineage>
</organism>
<keyword evidence="1" id="KW-0472">Membrane</keyword>
<sequence length="283" mass="31072">DKRLVGFPTSRGVPENIWRPTPVGSTGFDLGLAEKKQLLPSFGKTTKHTGVEISDDGSLKMKCDFKLGNGGVNMSDYLKRFKSFPYDSVRIDVVCQFHNPYKDVDWTATRHSNDYALSAFGYAIGSNPSPLWGNPANSISAVLMSLQISRTPNFYVSKGMQPLYLVSFFGLLTYNLEPADLPSRISVLAALFLTVYAIQWVTIERLPRLPFSTIMDGVAQSVVRALILTAAGACVSFRVGRPPEGCSGECGDDFDTAAAEKIDLIFAVIVLVYIVGWSYSYHV</sequence>
<evidence type="ECO:0000256" key="1">
    <source>
        <dbReference type="SAM" id="Phobius"/>
    </source>
</evidence>